<dbReference type="AlphaFoldDB" id="A0A6A7AWQ0"/>
<keyword evidence="3" id="KW-1185">Reference proteome</keyword>
<feature type="domain" description="2EXR" evidence="1">
    <location>
        <begin position="4"/>
        <end position="100"/>
    </location>
</feature>
<dbReference type="PANTHER" id="PTHR35910">
    <property type="entry name" value="2EXR DOMAIN-CONTAINING PROTEIN"/>
    <property type="match status" value="1"/>
</dbReference>
<name>A0A6A7AWQ0_9PLEO</name>
<accession>A0A6A7AWQ0</accession>
<evidence type="ECO:0000259" key="1">
    <source>
        <dbReference type="Pfam" id="PF20150"/>
    </source>
</evidence>
<dbReference type="InterPro" id="IPR045518">
    <property type="entry name" value="2EXR"/>
</dbReference>
<dbReference type="Pfam" id="PF20150">
    <property type="entry name" value="2EXR"/>
    <property type="match status" value="1"/>
</dbReference>
<dbReference type="Proteomes" id="UP000799423">
    <property type="component" value="Unassembled WGS sequence"/>
</dbReference>
<evidence type="ECO:0000313" key="3">
    <source>
        <dbReference type="Proteomes" id="UP000799423"/>
    </source>
</evidence>
<sequence>MATFHQFTLLPAELRLAIWELTIDPRTIEIHKIDTSVATAPPGTRLSAPRLVSPTPIPAIVHVCHEYRNLGLYHKSLSELGFKDGAEPWYIWADLTIDTLSITAGETPLSVFKPIATSVTFVKIERLISSGLYYWGDTVDGVFQKSQHVEELRDFVNLKKIHIINTDDVRIWHGDRPVQNVLAVRHGDDRVSHRHEGWRR</sequence>
<dbReference type="PANTHER" id="PTHR35910:SF1">
    <property type="entry name" value="2EXR DOMAIN-CONTAINING PROTEIN"/>
    <property type="match status" value="1"/>
</dbReference>
<proteinExistence type="predicted"/>
<dbReference type="EMBL" id="MU006325">
    <property type="protein sequence ID" value="KAF2847533.1"/>
    <property type="molecule type" value="Genomic_DNA"/>
</dbReference>
<evidence type="ECO:0000313" key="2">
    <source>
        <dbReference type="EMBL" id="KAF2847533.1"/>
    </source>
</evidence>
<dbReference type="OrthoDB" id="3473305at2759"/>
<reference evidence="2" key="1">
    <citation type="submission" date="2020-01" db="EMBL/GenBank/DDBJ databases">
        <authorList>
            <consortium name="DOE Joint Genome Institute"/>
            <person name="Haridas S."/>
            <person name="Albert R."/>
            <person name="Binder M."/>
            <person name="Bloem J."/>
            <person name="Labutti K."/>
            <person name="Salamov A."/>
            <person name="Andreopoulos B."/>
            <person name="Baker S.E."/>
            <person name="Barry K."/>
            <person name="Bills G."/>
            <person name="Bluhm B.H."/>
            <person name="Cannon C."/>
            <person name="Castanera R."/>
            <person name="Culley D.E."/>
            <person name="Daum C."/>
            <person name="Ezra D."/>
            <person name="Gonzalez J.B."/>
            <person name="Henrissat B."/>
            <person name="Kuo A."/>
            <person name="Liang C."/>
            <person name="Lipzen A."/>
            <person name="Lutzoni F."/>
            <person name="Magnuson J."/>
            <person name="Mondo S."/>
            <person name="Nolan M."/>
            <person name="Ohm R."/>
            <person name="Pangilinan J."/>
            <person name="Park H.-J."/>
            <person name="Ramirez L."/>
            <person name="Alfaro M."/>
            <person name="Sun H."/>
            <person name="Tritt A."/>
            <person name="Yoshinaga Y."/>
            <person name="Zwiers L.-H."/>
            <person name="Turgeon B.G."/>
            <person name="Goodwin S.B."/>
            <person name="Spatafora J.W."/>
            <person name="Crous P.W."/>
            <person name="Grigoriev I.V."/>
        </authorList>
    </citation>
    <scope>NUCLEOTIDE SEQUENCE</scope>
    <source>
        <strain evidence="2">IPT5</strain>
    </source>
</reference>
<gene>
    <name evidence="2" type="ORF">T440DRAFT_194607</name>
</gene>
<protein>
    <recommendedName>
        <fullName evidence="1">2EXR domain-containing protein</fullName>
    </recommendedName>
</protein>
<organism evidence="2 3">
    <name type="scientific">Plenodomus tracheiphilus IPT5</name>
    <dbReference type="NCBI Taxonomy" id="1408161"/>
    <lineage>
        <taxon>Eukaryota</taxon>
        <taxon>Fungi</taxon>
        <taxon>Dikarya</taxon>
        <taxon>Ascomycota</taxon>
        <taxon>Pezizomycotina</taxon>
        <taxon>Dothideomycetes</taxon>
        <taxon>Pleosporomycetidae</taxon>
        <taxon>Pleosporales</taxon>
        <taxon>Pleosporineae</taxon>
        <taxon>Leptosphaeriaceae</taxon>
        <taxon>Plenodomus</taxon>
    </lineage>
</organism>